<protein>
    <recommendedName>
        <fullName evidence="4">Fibrillar collagen NC1 domain-containing protein</fullName>
    </recommendedName>
</protein>
<evidence type="ECO:0000256" key="1">
    <source>
        <dbReference type="ARBA" id="ARBA00004613"/>
    </source>
</evidence>
<dbReference type="Gene3D" id="2.60.120.1000">
    <property type="match status" value="1"/>
</dbReference>
<dbReference type="GO" id="GO:0005201">
    <property type="term" value="F:extracellular matrix structural constituent"/>
    <property type="evidence" value="ECO:0007669"/>
    <property type="project" value="InterPro"/>
</dbReference>
<dbReference type="Ensembl" id="ENSEBUT00000023934.1">
    <property type="protein sequence ID" value="ENSEBUP00000023358.1"/>
    <property type="gene ID" value="ENSEBUG00000014392.1"/>
</dbReference>
<evidence type="ECO:0000313" key="6">
    <source>
        <dbReference type="Proteomes" id="UP000694388"/>
    </source>
</evidence>
<dbReference type="OMA" id="NIYPENK"/>
<organism evidence="5 6">
    <name type="scientific">Eptatretus burgeri</name>
    <name type="common">Inshore hagfish</name>
    <dbReference type="NCBI Taxonomy" id="7764"/>
    <lineage>
        <taxon>Eukaryota</taxon>
        <taxon>Metazoa</taxon>
        <taxon>Chordata</taxon>
        <taxon>Craniata</taxon>
        <taxon>Vertebrata</taxon>
        <taxon>Cyclostomata</taxon>
        <taxon>Myxini</taxon>
        <taxon>Myxiniformes</taxon>
        <taxon>Myxinidae</taxon>
        <taxon>Eptatretinae</taxon>
        <taxon>Eptatretus</taxon>
    </lineage>
</organism>
<proteinExistence type="predicted"/>
<evidence type="ECO:0000256" key="2">
    <source>
        <dbReference type="ARBA" id="ARBA00022525"/>
    </source>
</evidence>
<dbReference type="InterPro" id="IPR000885">
    <property type="entry name" value="Fib_collagen_C"/>
</dbReference>
<sequence length="104" mass="12040">MNFLRLLSTEASQNITYHCKNSVAYMDESYFLIYSFNRSSTMNHYTYSLYLSLLSQRHTSKWSKTVMEYRTQKTSRLPIIDIAPMDIGEAGQQFGVDIGPVCFS</sequence>
<keyword evidence="2" id="KW-0964">Secreted</keyword>
<dbReference type="GeneTree" id="ENSGT00940000155224"/>
<evidence type="ECO:0000256" key="3">
    <source>
        <dbReference type="ARBA" id="ARBA00023119"/>
    </source>
</evidence>
<keyword evidence="6" id="KW-1185">Reference proteome</keyword>
<evidence type="ECO:0000259" key="4">
    <source>
        <dbReference type="PROSITE" id="PS51461"/>
    </source>
</evidence>
<name>A0A8C4X0B4_EPTBU</name>
<dbReference type="PROSITE" id="PS51461">
    <property type="entry name" value="NC1_FIB"/>
    <property type="match status" value="1"/>
</dbReference>
<reference evidence="5" key="1">
    <citation type="submission" date="2025-08" db="UniProtKB">
        <authorList>
            <consortium name="Ensembl"/>
        </authorList>
    </citation>
    <scope>IDENTIFICATION</scope>
</reference>
<dbReference type="GO" id="GO:0005576">
    <property type="term" value="C:extracellular region"/>
    <property type="evidence" value="ECO:0007669"/>
    <property type="project" value="UniProtKB-SubCell"/>
</dbReference>
<dbReference type="Proteomes" id="UP000694388">
    <property type="component" value="Unplaced"/>
</dbReference>
<dbReference type="GO" id="GO:0005581">
    <property type="term" value="C:collagen trimer"/>
    <property type="evidence" value="ECO:0007669"/>
    <property type="project" value="UniProtKB-KW"/>
</dbReference>
<reference evidence="5" key="2">
    <citation type="submission" date="2025-09" db="UniProtKB">
        <authorList>
            <consortium name="Ensembl"/>
        </authorList>
    </citation>
    <scope>IDENTIFICATION</scope>
</reference>
<dbReference type="Pfam" id="PF01410">
    <property type="entry name" value="COLFI"/>
    <property type="match status" value="1"/>
</dbReference>
<accession>A0A8C4X0B4</accession>
<feature type="domain" description="Fibrillar collagen NC1" evidence="4">
    <location>
        <begin position="1"/>
        <end position="104"/>
    </location>
</feature>
<evidence type="ECO:0000313" key="5">
    <source>
        <dbReference type="Ensembl" id="ENSEBUP00000023358.1"/>
    </source>
</evidence>
<comment type="subcellular location">
    <subcellularLocation>
        <location evidence="1">Secreted</location>
    </subcellularLocation>
</comment>
<dbReference type="AlphaFoldDB" id="A0A8C4X0B4"/>
<keyword evidence="3" id="KW-0176">Collagen</keyword>
<dbReference type="SMART" id="SM00038">
    <property type="entry name" value="COLFI"/>
    <property type="match status" value="1"/>
</dbReference>